<evidence type="ECO:0000256" key="1">
    <source>
        <dbReference type="SAM" id="Phobius"/>
    </source>
</evidence>
<evidence type="ECO:0000313" key="2">
    <source>
        <dbReference type="EMBL" id="KII73459.1"/>
    </source>
</evidence>
<dbReference type="EMBL" id="JWZT01000829">
    <property type="protein sequence ID" value="KII73459.1"/>
    <property type="molecule type" value="Genomic_DNA"/>
</dbReference>
<proteinExistence type="predicted"/>
<reference evidence="2 3" key="1">
    <citation type="journal article" date="2014" name="Genome Biol. Evol.">
        <title>The genome of the myxosporean Thelohanellus kitauei shows adaptations to nutrient acquisition within its fish host.</title>
        <authorList>
            <person name="Yang Y."/>
            <person name="Xiong J."/>
            <person name="Zhou Z."/>
            <person name="Huo F."/>
            <person name="Miao W."/>
            <person name="Ran C."/>
            <person name="Liu Y."/>
            <person name="Zhang J."/>
            <person name="Feng J."/>
            <person name="Wang M."/>
            <person name="Wang M."/>
            <person name="Wang L."/>
            <person name="Yao B."/>
        </authorList>
    </citation>
    <scope>NUCLEOTIDE SEQUENCE [LARGE SCALE GENOMIC DNA]</scope>
    <source>
        <strain evidence="2">Wuqing</strain>
    </source>
</reference>
<keyword evidence="1" id="KW-1133">Transmembrane helix</keyword>
<keyword evidence="1" id="KW-0812">Transmembrane</keyword>
<feature type="transmembrane region" description="Helical" evidence="1">
    <location>
        <begin position="19"/>
        <end position="36"/>
    </location>
</feature>
<sequence length="110" mass="12507">MGSSLICCPFKEFNRMPKLLILISNPVACLFLAWLVKGHSIERFTGHSNSSVIAYKKFLRQFVSDIFDFIDLKTKEPGIFYTHQIVKHGESFMESLTGGHINTNEGTCNY</sequence>
<keyword evidence="3" id="KW-1185">Reference proteome</keyword>
<comment type="caution">
    <text evidence="2">The sequence shown here is derived from an EMBL/GenBank/DDBJ whole genome shotgun (WGS) entry which is preliminary data.</text>
</comment>
<dbReference type="AlphaFoldDB" id="A0A0C2J6L1"/>
<dbReference type="Proteomes" id="UP000031668">
    <property type="component" value="Unassembled WGS sequence"/>
</dbReference>
<keyword evidence="1" id="KW-0472">Membrane</keyword>
<name>A0A0C2J6L1_THEKT</name>
<evidence type="ECO:0000313" key="3">
    <source>
        <dbReference type="Proteomes" id="UP000031668"/>
    </source>
</evidence>
<accession>A0A0C2J6L1</accession>
<protein>
    <submittedName>
        <fullName evidence="2">Uncharacterized protein</fullName>
    </submittedName>
</protein>
<organism evidence="2 3">
    <name type="scientific">Thelohanellus kitauei</name>
    <name type="common">Myxosporean</name>
    <dbReference type="NCBI Taxonomy" id="669202"/>
    <lineage>
        <taxon>Eukaryota</taxon>
        <taxon>Metazoa</taxon>
        <taxon>Cnidaria</taxon>
        <taxon>Myxozoa</taxon>
        <taxon>Myxosporea</taxon>
        <taxon>Bivalvulida</taxon>
        <taxon>Platysporina</taxon>
        <taxon>Myxobolidae</taxon>
        <taxon>Thelohanellus</taxon>
    </lineage>
</organism>
<gene>
    <name evidence="2" type="ORF">RF11_10336</name>
</gene>